<sequence length="62" mass="7308">IIDDGFHSEESILTTFKSVYPFLSNEFIYIIEDNEDIHKKLKSLYPNFSYDYSNQLTIVTPN</sequence>
<gene>
    <name evidence="1" type="ORF">S01H4_49886</name>
</gene>
<name>X1D418_9ZZZZ</name>
<dbReference type="Gene3D" id="3.40.50.150">
    <property type="entry name" value="Vaccinia Virus protein VP39"/>
    <property type="match status" value="1"/>
</dbReference>
<protein>
    <recommendedName>
        <fullName evidence="2">Mur ligase C-terminal domain-containing protein</fullName>
    </recommendedName>
</protein>
<proteinExistence type="predicted"/>
<evidence type="ECO:0008006" key="2">
    <source>
        <dbReference type="Google" id="ProtNLM"/>
    </source>
</evidence>
<evidence type="ECO:0000313" key="1">
    <source>
        <dbReference type="EMBL" id="GAH02990.1"/>
    </source>
</evidence>
<accession>X1D418</accession>
<dbReference type="EMBL" id="BART01028263">
    <property type="protein sequence ID" value="GAH02990.1"/>
    <property type="molecule type" value="Genomic_DNA"/>
</dbReference>
<dbReference type="InterPro" id="IPR029063">
    <property type="entry name" value="SAM-dependent_MTases_sf"/>
</dbReference>
<comment type="caution">
    <text evidence="1">The sequence shown here is derived from an EMBL/GenBank/DDBJ whole genome shotgun (WGS) entry which is preliminary data.</text>
</comment>
<reference evidence="1" key="1">
    <citation type="journal article" date="2014" name="Front. Microbiol.">
        <title>High frequency of phylogenetically diverse reductive dehalogenase-homologous genes in deep subseafloor sedimentary metagenomes.</title>
        <authorList>
            <person name="Kawai M."/>
            <person name="Futagami T."/>
            <person name="Toyoda A."/>
            <person name="Takaki Y."/>
            <person name="Nishi S."/>
            <person name="Hori S."/>
            <person name="Arai W."/>
            <person name="Tsubouchi T."/>
            <person name="Morono Y."/>
            <person name="Uchiyama I."/>
            <person name="Ito T."/>
            <person name="Fujiyama A."/>
            <person name="Inagaki F."/>
            <person name="Takami H."/>
        </authorList>
    </citation>
    <scope>NUCLEOTIDE SEQUENCE</scope>
    <source>
        <strain evidence="1">Expedition CK06-06</strain>
    </source>
</reference>
<feature type="non-terminal residue" evidence="1">
    <location>
        <position position="1"/>
    </location>
</feature>
<organism evidence="1">
    <name type="scientific">marine sediment metagenome</name>
    <dbReference type="NCBI Taxonomy" id="412755"/>
    <lineage>
        <taxon>unclassified sequences</taxon>
        <taxon>metagenomes</taxon>
        <taxon>ecological metagenomes</taxon>
    </lineage>
</organism>
<dbReference type="AlphaFoldDB" id="X1D418"/>